<keyword evidence="1 2" id="KW-0413">Isomerase</keyword>
<dbReference type="EMBL" id="CZRL01000072">
    <property type="protein sequence ID" value="CUS51876.1"/>
    <property type="molecule type" value="Genomic_DNA"/>
</dbReference>
<dbReference type="GO" id="GO:0016853">
    <property type="term" value="F:isomerase activity"/>
    <property type="evidence" value="ECO:0007669"/>
    <property type="project" value="UniProtKB-KW"/>
</dbReference>
<name>A0A160TRX5_9ZZZZ</name>
<organism evidence="2">
    <name type="scientific">hydrothermal vent metagenome</name>
    <dbReference type="NCBI Taxonomy" id="652676"/>
    <lineage>
        <taxon>unclassified sequences</taxon>
        <taxon>metagenomes</taxon>
        <taxon>ecological metagenomes</taxon>
    </lineage>
</organism>
<dbReference type="AlphaFoldDB" id="A0A160TRX5"/>
<evidence type="ECO:0000256" key="1">
    <source>
        <dbReference type="ARBA" id="ARBA00023235"/>
    </source>
</evidence>
<gene>
    <name evidence="2" type="ORF">MGWOODY_XGa2055</name>
</gene>
<sequence length="304" mass="33366">MPRYRVDLFDSFSEQPFGGSPAGIIYGAADLAASDMQKIAKEIGAPATCFVMNAGKQDVYVRFFSTAKEYQMCGHGTLALMTSLVERGMLEVGRDNGSTVNLHTPENSTTVELIRRHDERIETMLKLAPAYFDSVLMSEADLVSLFGPEIKGSDPNLPIGRTESDFTHLVIPIKDLEAMRAIVPDYKNIESMCAEMQIDTVVLFTLETVHAESTVHCREFGPLVGTPEVPAAGTTNRALACYLLRYGLLEIPLDGRCTVICEQGYEMDRPSKIRTDLTLNKGEDVNICVGGVATKVISGYFHLP</sequence>
<dbReference type="GO" id="GO:0005737">
    <property type="term" value="C:cytoplasm"/>
    <property type="evidence" value="ECO:0007669"/>
    <property type="project" value="TreeGrafter"/>
</dbReference>
<dbReference type="PIRSF" id="PIRSF016184">
    <property type="entry name" value="PhzC_PhzF"/>
    <property type="match status" value="1"/>
</dbReference>
<evidence type="ECO:0000313" key="2">
    <source>
        <dbReference type="EMBL" id="CUS51876.1"/>
    </source>
</evidence>
<dbReference type="NCBIfam" id="TIGR00654">
    <property type="entry name" value="PhzF_family"/>
    <property type="match status" value="1"/>
</dbReference>
<dbReference type="Gene3D" id="3.10.310.10">
    <property type="entry name" value="Diaminopimelate Epimerase, Chain A, domain 1"/>
    <property type="match status" value="2"/>
</dbReference>
<dbReference type="SUPFAM" id="SSF54506">
    <property type="entry name" value="Diaminopimelate epimerase-like"/>
    <property type="match status" value="1"/>
</dbReference>
<dbReference type="Pfam" id="PF02567">
    <property type="entry name" value="PhzC-PhzF"/>
    <property type="match status" value="1"/>
</dbReference>
<protein>
    <submittedName>
        <fullName evidence="2">Uncharacterized isomerase yddE, PhzC-PhzF family</fullName>
    </submittedName>
</protein>
<proteinExistence type="predicted"/>
<accession>A0A160TRX5</accession>
<dbReference type="PANTHER" id="PTHR13774:SF39">
    <property type="entry name" value="BIOSYNTHESIS PROTEIN, PUTATIVE-RELATED"/>
    <property type="match status" value="1"/>
</dbReference>
<dbReference type="InterPro" id="IPR003719">
    <property type="entry name" value="Phenazine_PhzF-like"/>
</dbReference>
<reference evidence="2" key="1">
    <citation type="submission" date="2015-10" db="EMBL/GenBank/DDBJ databases">
        <authorList>
            <person name="Gilbert D.G."/>
        </authorList>
    </citation>
    <scope>NUCLEOTIDE SEQUENCE</scope>
</reference>
<dbReference type="PANTHER" id="PTHR13774">
    <property type="entry name" value="PHENAZINE BIOSYNTHESIS PROTEIN"/>
    <property type="match status" value="1"/>
</dbReference>